<protein>
    <submittedName>
        <fullName evidence="1">Uncharacterized protein</fullName>
    </submittedName>
</protein>
<comment type="caution">
    <text evidence="1">The sequence shown here is derived from an EMBL/GenBank/DDBJ whole genome shotgun (WGS) entry which is preliminary data.</text>
</comment>
<evidence type="ECO:0000313" key="2">
    <source>
        <dbReference type="Proteomes" id="UP000192596"/>
    </source>
</evidence>
<organism evidence="1 2">
    <name type="scientific">Cryoendolithus antarcticus</name>
    <dbReference type="NCBI Taxonomy" id="1507870"/>
    <lineage>
        <taxon>Eukaryota</taxon>
        <taxon>Fungi</taxon>
        <taxon>Dikarya</taxon>
        <taxon>Ascomycota</taxon>
        <taxon>Pezizomycotina</taxon>
        <taxon>Dothideomycetes</taxon>
        <taxon>Dothideomycetidae</taxon>
        <taxon>Cladosporiales</taxon>
        <taxon>Cladosporiaceae</taxon>
        <taxon>Cryoendolithus</taxon>
    </lineage>
</organism>
<dbReference type="EMBL" id="NAJO01000001">
    <property type="protein sequence ID" value="OQO15325.1"/>
    <property type="molecule type" value="Genomic_DNA"/>
</dbReference>
<dbReference type="Proteomes" id="UP000192596">
    <property type="component" value="Unassembled WGS sequence"/>
</dbReference>
<proteinExistence type="predicted"/>
<dbReference type="InParanoid" id="A0A1V8TV98"/>
<dbReference type="AlphaFoldDB" id="A0A1V8TV98"/>
<keyword evidence="2" id="KW-1185">Reference proteome</keyword>
<sequence>MAKIILTGSHGATPGLRNILTSALTGGAYEGKLDEMLVPQRGAPEPLFVGGGGAGAVGPSTQHRQVLGNVSEAEDSMS</sequence>
<name>A0A1V8TV98_9PEZI</name>
<gene>
    <name evidence="1" type="ORF">B0A48_00708</name>
</gene>
<reference evidence="2" key="1">
    <citation type="submission" date="2017-03" db="EMBL/GenBank/DDBJ databases">
        <title>Genomes of endolithic fungi from Antarctica.</title>
        <authorList>
            <person name="Coleine C."/>
            <person name="Masonjones S."/>
            <person name="Stajich J.E."/>
        </authorList>
    </citation>
    <scope>NUCLEOTIDE SEQUENCE [LARGE SCALE GENOMIC DNA]</scope>
    <source>
        <strain evidence="2">CCFEE 5527</strain>
    </source>
</reference>
<accession>A0A1V8TV98</accession>
<evidence type="ECO:0000313" key="1">
    <source>
        <dbReference type="EMBL" id="OQO15325.1"/>
    </source>
</evidence>